<feature type="domain" description="DH" evidence="2">
    <location>
        <begin position="736"/>
        <end position="924"/>
    </location>
</feature>
<comment type="caution">
    <text evidence="3">The sequence shown here is derived from an EMBL/GenBank/DDBJ whole genome shotgun (WGS) entry which is preliminary data.</text>
</comment>
<dbReference type="InterPro" id="IPR051092">
    <property type="entry name" value="FYVE_RhoGEF_PH"/>
</dbReference>
<feature type="compositionally biased region" description="Polar residues" evidence="1">
    <location>
        <begin position="578"/>
        <end position="591"/>
    </location>
</feature>
<accession>A0A9N8ZBC4</accession>
<dbReference type="PANTHER" id="PTHR12673">
    <property type="entry name" value="FACIOGENITAL DYSPLASIA PROTEIN"/>
    <property type="match status" value="1"/>
</dbReference>
<feature type="compositionally biased region" description="Polar residues" evidence="1">
    <location>
        <begin position="58"/>
        <end position="77"/>
    </location>
</feature>
<evidence type="ECO:0000259" key="2">
    <source>
        <dbReference type="PROSITE" id="PS50010"/>
    </source>
</evidence>
<feature type="region of interest" description="Disordered" evidence="1">
    <location>
        <begin position="517"/>
        <end position="611"/>
    </location>
</feature>
<dbReference type="AlphaFoldDB" id="A0A9N8ZBC4"/>
<dbReference type="SUPFAM" id="SSF48065">
    <property type="entry name" value="DBL homology domain (DH-domain)"/>
    <property type="match status" value="1"/>
</dbReference>
<feature type="region of interest" description="Disordered" evidence="1">
    <location>
        <begin position="21"/>
        <end position="100"/>
    </location>
</feature>
<dbReference type="OrthoDB" id="660555at2759"/>
<evidence type="ECO:0000313" key="4">
    <source>
        <dbReference type="Proteomes" id="UP000789342"/>
    </source>
</evidence>
<feature type="compositionally biased region" description="Basic residues" evidence="1">
    <location>
        <begin position="23"/>
        <end position="33"/>
    </location>
</feature>
<dbReference type="CDD" id="cd00160">
    <property type="entry name" value="RhoGEF"/>
    <property type="match status" value="1"/>
</dbReference>
<feature type="compositionally biased region" description="Polar residues" evidence="1">
    <location>
        <begin position="84"/>
        <end position="99"/>
    </location>
</feature>
<feature type="compositionally biased region" description="Low complexity" evidence="1">
    <location>
        <begin position="592"/>
        <end position="610"/>
    </location>
</feature>
<dbReference type="Gene3D" id="1.20.900.10">
    <property type="entry name" value="Dbl homology (DH) domain"/>
    <property type="match status" value="1"/>
</dbReference>
<feature type="compositionally biased region" description="Basic and acidic residues" evidence="1">
    <location>
        <begin position="547"/>
        <end position="559"/>
    </location>
</feature>
<dbReference type="SMART" id="SM00325">
    <property type="entry name" value="RhoGEF"/>
    <property type="match status" value="1"/>
</dbReference>
<keyword evidence="4" id="KW-1185">Reference proteome</keyword>
<dbReference type="InterPro" id="IPR000219">
    <property type="entry name" value="DH_dom"/>
</dbReference>
<proteinExistence type="predicted"/>
<reference evidence="3" key="1">
    <citation type="submission" date="2021-06" db="EMBL/GenBank/DDBJ databases">
        <authorList>
            <person name="Kallberg Y."/>
            <person name="Tangrot J."/>
            <person name="Rosling A."/>
        </authorList>
    </citation>
    <scope>NUCLEOTIDE SEQUENCE</scope>
    <source>
        <strain evidence="3">CL551</strain>
    </source>
</reference>
<dbReference type="GO" id="GO:0005085">
    <property type="term" value="F:guanyl-nucleotide exchange factor activity"/>
    <property type="evidence" value="ECO:0007669"/>
    <property type="project" value="InterPro"/>
</dbReference>
<dbReference type="Proteomes" id="UP000789342">
    <property type="component" value="Unassembled WGS sequence"/>
</dbReference>
<feature type="compositionally biased region" description="Polar residues" evidence="1">
    <location>
        <begin position="34"/>
        <end position="44"/>
    </location>
</feature>
<dbReference type="PROSITE" id="PS50010">
    <property type="entry name" value="DH_2"/>
    <property type="match status" value="1"/>
</dbReference>
<organism evidence="3 4">
    <name type="scientific">Acaulospora morrowiae</name>
    <dbReference type="NCBI Taxonomy" id="94023"/>
    <lineage>
        <taxon>Eukaryota</taxon>
        <taxon>Fungi</taxon>
        <taxon>Fungi incertae sedis</taxon>
        <taxon>Mucoromycota</taxon>
        <taxon>Glomeromycotina</taxon>
        <taxon>Glomeromycetes</taxon>
        <taxon>Diversisporales</taxon>
        <taxon>Acaulosporaceae</taxon>
        <taxon>Acaulospora</taxon>
    </lineage>
</organism>
<sequence length="928" mass="104002">MQGTAEASTVPPIVLPTFESVKKQTKIPQRTRSKTLPDTSVTRSSDVKISPDTRITPKIQTSTTSDPSRATTKTSRTPKVVVTSMPNRSRNDKVNTNGKRSVDDKCLVVPKKPITAVRRPINVASRKSRPMVTGKGRQPKVNSSPHQRRHTIAAVNTKTNVSCSPPVTEETVTLIPRTQPPTQSSTHSSLLIIAGDTETMEHIENVEGDRKERQAKNANTDHDHNTNKRVKLFTIARANDDCAIREEETSPFDNSITDQTMTAIDEMIIELDDGDIADLKSSYRHHKIFLSLDDDDAENLLFDDKSIISTSTRKFRTKLSAVRTVIDSKPEPIEELFVEDFNFASFLHYSSFLFEQTSSPVDSESSESPSLTSHSQESLCFPRLSTESVDERDIMTDNGRVPLSVLDPWHNNGDDGINQCETFSTSPKRSSSNSFKSSRISRICRSLSMKSGKYDVDCSAALEEYSIPYSSFLTPSPDAKENFPSQNFGLSSLSETDDEGDDDTIYVINSASIASMPKEQDLGRSVNSSDNKHTQKAESSIEADEVPVEKSNRNRRVESGDPVESSTRSFSSPPTPTNQTKDVTSMGINGVSSSRSSISTSESSSSSIRRSWSHIEVRTIKGLFQRKRSSANDVKRRNSYAYQTGSPKTNELIAAESEIRVLNHVVGNPGDRKNKGVGVFRKVGGKKNKKHRSGENNDSNVGELGFPRIPTLPPQLPLDIFEFVSVKEDVLKMMQMRRFTINEIYSTEKSYMMHMRTLKKVFINPFIEASKTPSPLVNSSDIPIIFAHVDDLIRLSAKMVESFEGNASFRENPDSKIGEVFLKHQQEFKVFRRYSENHQKSIMAIKRANENVLCRKFIQRSQRKQETNRLGLSDYMIMPIQRVPRYCLLLNELKKYTPRSHADYEGLCTALANMKSLAKECNDTIQKL</sequence>
<feature type="region of interest" description="Disordered" evidence="1">
    <location>
        <begin position="478"/>
        <end position="502"/>
    </location>
</feature>
<evidence type="ECO:0000313" key="3">
    <source>
        <dbReference type="EMBL" id="CAG8488413.1"/>
    </source>
</evidence>
<name>A0A9N8ZBC4_9GLOM</name>
<gene>
    <name evidence="3" type="ORF">AMORRO_LOCUS2657</name>
</gene>
<protein>
    <submittedName>
        <fullName evidence="3">11454_t:CDS:1</fullName>
    </submittedName>
</protein>
<evidence type="ECO:0000256" key="1">
    <source>
        <dbReference type="SAM" id="MobiDB-lite"/>
    </source>
</evidence>
<dbReference type="PANTHER" id="PTHR12673:SF159">
    <property type="entry name" value="LD03170P"/>
    <property type="match status" value="1"/>
</dbReference>
<feature type="compositionally biased region" description="Polar residues" evidence="1">
    <location>
        <begin position="483"/>
        <end position="494"/>
    </location>
</feature>
<dbReference type="InterPro" id="IPR035899">
    <property type="entry name" value="DBL_dom_sf"/>
</dbReference>
<dbReference type="EMBL" id="CAJVPV010001159">
    <property type="protein sequence ID" value="CAG8488413.1"/>
    <property type="molecule type" value="Genomic_DNA"/>
</dbReference>
<dbReference type="GO" id="GO:0005737">
    <property type="term" value="C:cytoplasm"/>
    <property type="evidence" value="ECO:0007669"/>
    <property type="project" value="TreeGrafter"/>
</dbReference>
<dbReference type="Pfam" id="PF00621">
    <property type="entry name" value="RhoGEF"/>
    <property type="match status" value="1"/>
</dbReference>
<feature type="region of interest" description="Disordered" evidence="1">
    <location>
        <begin position="125"/>
        <end position="149"/>
    </location>
</feature>